<comment type="caution">
    <text evidence="11">The sequence shown here is derived from an EMBL/GenBank/DDBJ whole genome shotgun (WGS) entry which is preliminary data.</text>
</comment>
<accession>A0A4R1KGX1</accession>
<evidence type="ECO:0000256" key="4">
    <source>
        <dbReference type="ARBA" id="ARBA00022741"/>
    </source>
</evidence>
<gene>
    <name evidence="11" type="ORF">C8D98_1128</name>
</gene>
<evidence type="ECO:0000256" key="7">
    <source>
        <dbReference type="ARBA" id="ARBA00023204"/>
    </source>
</evidence>
<dbReference type="Pfam" id="PF02463">
    <property type="entry name" value="SMC_N"/>
    <property type="match status" value="1"/>
</dbReference>
<evidence type="ECO:0000313" key="12">
    <source>
        <dbReference type="Proteomes" id="UP000294614"/>
    </source>
</evidence>
<dbReference type="Proteomes" id="UP000294614">
    <property type="component" value="Unassembled WGS sequence"/>
</dbReference>
<evidence type="ECO:0000256" key="3">
    <source>
        <dbReference type="ARBA" id="ARBA00021315"/>
    </source>
</evidence>
<dbReference type="EMBL" id="SMGG01000003">
    <property type="protein sequence ID" value="TCK62599.1"/>
    <property type="molecule type" value="Genomic_DNA"/>
</dbReference>
<feature type="domain" description="RecF/RecN/SMC N-terminal" evidence="10">
    <location>
        <begin position="2"/>
        <end position="501"/>
    </location>
</feature>
<evidence type="ECO:0000256" key="6">
    <source>
        <dbReference type="ARBA" id="ARBA00022840"/>
    </source>
</evidence>
<dbReference type="Gene3D" id="3.40.50.300">
    <property type="entry name" value="P-loop containing nucleotide triphosphate hydrolases"/>
    <property type="match status" value="2"/>
</dbReference>
<keyword evidence="7 9" id="KW-0234">DNA repair</keyword>
<dbReference type="InterPro" id="IPR027417">
    <property type="entry name" value="P-loop_NTPase"/>
</dbReference>
<dbReference type="InterPro" id="IPR003395">
    <property type="entry name" value="RecF/RecN/SMC_N"/>
</dbReference>
<evidence type="ECO:0000256" key="5">
    <source>
        <dbReference type="ARBA" id="ARBA00022763"/>
    </source>
</evidence>
<evidence type="ECO:0000256" key="1">
    <source>
        <dbReference type="ARBA" id="ARBA00003618"/>
    </source>
</evidence>
<dbReference type="GO" id="GO:0006310">
    <property type="term" value="P:DNA recombination"/>
    <property type="evidence" value="ECO:0007669"/>
    <property type="project" value="InterPro"/>
</dbReference>
<evidence type="ECO:0000256" key="9">
    <source>
        <dbReference type="PIRNR" id="PIRNR003128"/>
    </source>
</evidence>
<dbReference type="PIRSF" id="PIRSF003128">
    <property type="entry name" value="RecN"/>
    <property type="match status" value="1"/>
</dbReference>
<dbReference type="NCBIfam" id="TIGR00634">
    <property type="entry name" value="recN"/>
    <property type="match status" value="1"/>
</dbReference>
<sequence>MLSMLRVENLSVIESVSVEFTEGLNIITGETGAGKSVFIGALSLVLGARFSRTLFRDPEKKITVEAEFLNSENIPADLAEQFETADGIIIRREIDKTGKNRIFINGRMATVEQLRELTASFCDIHGQHEHQQLLDNTTHMSFIDSLVDSSPKETYAECWSRFSELKSRIAKIKADRQLFLREKDMLEFQLGEIDGLKINLEEDSKIEDRINVLSNLTKIIDNSSKSLQLLRDGEVNAYELITSAASALHGISQYSETINKAADQLAEMTYLLNDVMEQIESVADASDTDPEELDRLVDRKYKLQNLMKKYGPELSDVCAFAEKVSARLKDMEFSDESLSKLEKELGTVGEELKSKADKLNAARRKAADVIENSIIENLNELELKNSVFKVVFEKTEDMDASAGLKAEFHISTNRGFEPGPIQKVASGGEISRVMLAMKEVFAAKDRVQTLVFDEIDTGISGKTAKQVAVKLKKVADARQVIVITHLPVVACAGRKHLHITKSADTELARTEINEIDGDTRLGVLAQMIAGNDTPSAVAQAKEMIEDMKNA</sequence>
<dbReference type="InterPro" id="IPR004604">
    <property type="entry name" value="DNA_recomb/repair_RecN"/>
</dbReference>
<dbReference type="OrthoDB" id="9806954at2"/>
<dbReference type="PANTHER" id="PTHR11059:SF0">
    <property type="entry name" value="DNA REPAIR PROTEIN RECN"/>
    <property type="match status" value="1"/>
</dbReference>
<comment type="similarity">
    <text evidence="2 9">Belongs to the RecN family.</text>
</comment>
<evidence type="ECO:0000256" key="2">
    <source>
        <dbReference type="ARBA" id="ARBA00009441"/>
    </source>
</evidence>
<comment type="function">
    <text evidence="1 9">May be involved in recombinational repair of damaged DNA.</text>
</comment>
<proteinExistence type="inferred from homology"/>
<dbReference type="SUPFAM" id="SSF52540">
    <property type="entry name" value="P-loop containing nucleoside triphosphate hydrolases"/>
    <property type="match status" value="1"/>
</dbReference>
<dbReference type="CDD" id="cd03241">
    <property type="entry name" value="ABC_RecN"/>
    <property type="match status" value="2"/>
</dbReference>
<name>A0A4R1KGX1_9BACT</name>
<keyword evidence="4" id="KW-0547">Nucleotide-binding</keyword>
<keyword evidence="6" id="KW-0067">ATP-binding</keyword>
<dbReference type="AlphaFoldDB" id="A0A4R1KGX1"/>
<dbReference type="GO" id="GO:0006281">
    <property type="term" value="P:DNA repair"/>
    <property type="evidence" value="ECO:0007669"/>
    <property type="project" value="UniProtKB-KW"/>
</dbReference>
<evidence type="ECO:0000259" key="10">
    <source>
        <dbReference type="Pfam" id="PF02463"/>
    </source>
</evidence>
<protein>
    <recommendedName>
        <fullName evidence="3 9">DNA repair protein RecN</fullName>
    </recommendedName>
    <alternativeName>
        <fullName evidence="8 9">Recombination protein N</fullName>
    </alternativeName>
</protein>
<dbReference type="GO" id="GO:0009432">
    <property type="term" value="P:SOS response"/>
    <property type="evidence" value="ECO:0007669"/>
    <property type="project" value="TreeGrafter"/>
</dbReference>
<dbReference type="GO" id="GO:0005524">
    <property type="term" value="F:ATP binding"/>
    <property type="evidence" value="ECO:0007669"/>
    <property type="project" value="UniProtKB-KW"/>
</dbReference>
<organism evidence="11 12">
    <name type="scientific">Seleniivibrio woodruffii</name>
    <dbReference type="NCBI Taxonomy" id="1078050"/>
    <lineage>
        <taxon>Bacteria</taxon>
        <taxon>Pseudomonadati</taxon>
        <taxon>Deferribacterota</taxon>
        <taxon>Deferribacteres</taxon>
        <taxon>Deferribacterales</taxon>
        <taxon>Geovibrionaceae</taxon>
        <taxon>Seleniivibrio</taxon>
    </lineage>
</organism>
<reference evidence="11 12" key="1">
    <citation type="submission" date="2019-03" db="EMBL/GenBank/DDBJ databases">
        <title>Genomic Encyclopedia of Type Strains, Phase IV (KMG-IV): sequencing the most valuable type-strain genomes for metagenomic binning, comparative biology and taxonomic classification.</title>
        <authorList>
            <person name="Goeker M."/>
        </authorList>
    </citation>
    <scope>NUCLEOTIDE SEQUENCE [LARGE SCALE GENOMIC DNA]</scope>
    <source>
        <strain evidence="11 12">DSM 24984</strain>
    </source>
</reference>
<evidence type="ECO:0000313" key="11">
    <source>
        <dbReference type="EMBL" id="TCK62599.1"/>
    </source>
</evidence>
<keyword evidence="12" id="KW-1185">Reference proteome</keyword>
<dbReference type="PANTHER" id="PTHR11059">
    <property type="entry name" value="DNA REPAIR PROTEIN RECN"/>
    <property type="match status" value="1"/>
</dbReference>
<evidence type="ECO:0000256" key="8">
    <source>
        <dbReference type="ARBA" id="ARBA00033408"/>
    </source>
</evidence>
<keyword evidence="5 9" id="KW-0227">DNA damage</keyword>
<dbReference type="GO" id="GO:0043590">
    <property type="term" value="C:bacterial nucleoid"/>
    <property type="evidence" value="ECO:0007669"/>
    <property type="project" value="TreeGrafter"/>
</dbReference>